<gene>
    <name evidence="2" type="ORF">S01H4_32323</name>
</gene>
<evidence type="ECO:0000256" key="1">
    <source>
        <dbReference type="SAM" id="Phobius"/>
    </source>
</evidence>
<keyword evidence="1" id="KW-0472">Membrane</keyword>
<proteinExistence type="predicted"/>
<name>X1BT24_9ZZZZ</name>
<sequence length="248" mass="28422">TNSPLVFNIDSTDFLNTIGINFDGNYSIFNPDNLMNVTLYAPFRLDSELINSSCDVQVNGTPISFELIDINQLEDNVSEMIMDYLSNSFLFLSNLIVCNLTLAENKTTIIRYRFNGSMQNPLYTADEFSITYDLGTAKAWQGNITEKVEFVVNGKIPNSYRESSNYSLEDRCQITNINNGRVYTWEWDDENINTQLVGIIYRGRLLRTWAWWVVVLIGGSIAGINVLVVVLILRRRKRKKSHSIKNYP</sequence>
<protein>
    <submittedName>
        <fullName evidence="2">Uncharacterized protein</fullName>
    </submittedName>
</protein>
<evidence type="ECO:0000313" key="2">
    <source>
        <dbReference type="EMBL" id="GAG87338.1"/>
    </source>
</evidence>
<comment type="caution">
    <text evidence="2">The sequence shown here is derived from an EMBL/GenBank/DDBJ whole genome shotgun (WGS) entry which is preliminary data.</text>
</comment>
<organism evidence="2">
    <name type="scientific">marine sediment metagenome</name>
    <dbReference type="NCBI Taxonomy" id="412755"/>
    <lineage>
        <taxon>unclassified sequences</taxon>
        <taxon>metagenomes</taxon>
        <taxon>ecological metagenomes</taxon>
    </lineage>
</organism>
<accession>X1BT24</accession>
<feature type="non-terminal residue" evidence="2">
    <location>
        <position position="1"/>
    </location>
</feature>
<dbReference type="AlphaFoldDB" id="X1BT24"/>
<keyword evidence="1" id="KW-1133">Transmembrane helix</keyword>
<reference evidence="2" key="1">
    <citation type="journal article" date="2014" name="Front. Microbiol.">
        <title>High frequency of phylogenetically diverse reductive dehalogenase-homologous genes in deep subseafloor sedimentary metagenomes.</title>
        <authorList>
            <person name="Kawai M."/>
            <person name="Futagami T."/>
            <person name="Toyoda A."/>
            <person name="Takaki Y."/>
            <person name="Nishi S."/>
            <person name="Hori S."/>
            <person name="Arai W."/>
            <person name="Tsubouchi T."/>
            <person name="Morono Y."/>
            <person name="Uchiyama I."/>
            <person name="Ito T."/>
            <person name="Fujiyama A."/>
            <person name="Inagaki F."/>
            <person name="Takami H."/>
        </authorList>
    </citation>
    <scope>NUCLEOTIDE SEQUENCE</scope>
    <source>
        <strain evidence="2">Expedition CK06-06</strain>
    </source>
</reference>
<keyword evidence="1" id="KW-0812">Transmembrane</keyword>
<feature type="transmembrane region" description="Helical" evidence="1">
    <location>
        <begin position="209"/>
        <end position="233"/>
    </location>
</feature>
<dbReference type="Gene3D" id="2.60.40.3680">
    <property type="match status" value="1"/>
</dbReference>
<dbReference type="EMBL" id="BART01016882">
    <property type="protein sequence ID" value="GAG87338.1"/>
    <property type="molecule type" value="Genomic_DNA"/>
</dbReference>